<dbReference type="InterPro" id="IPR005828">
    <property type="entry name" value="MFS_sugar_transport-like"/>
</dbReference>
<organism evidence="9 10">
    <name type="scientific">Phlyctema vagabunda</name>
    <dbReference type="NCBI Taxonomy" id="108571"/>
    <lineage>
        <taxon>Eukaryota</taxon>
        <taxon>Fungi</taxon>
        <taxon>Dikarya</taxon>
        <taxon>Ascomycota</taxon>
        <taxon>Pezizomycotina</taxon>
        <taxon>Leotiomycetes</taxon>
        <taxon>Helotiales</taxon>
        <taxon>Dermateaceae</taxon>
        <taxon>Phlyctema</taxon>
    </lineage>
</organism>
<gene>
    <name evidence="9" type="ORF">PVAG01_08522</name>
</gene>
<proteinExistence type="inferred from homology"/>
<evidence type="ECO:0000256" key="6">
    <source>
        <dbReference type="ARBA" id="ARBA00023136"/>
    </source>
</evidence>
<comment type="subcellular location">
    <subcellularLocation>
        <location evidence="1">Membrane</location>
        <topology evidence="1">Multi-pass membrane protein</topology>
    </subcellularLocation>
</comment>
<feature type="transmembrane region" description="Helical" evidence="7">
    <location>
        <begin position="433"/>
        <end position="452"/>
    </location>
</feature>
<evidence type="ECO:0000256" key="1">
    <source>
        <dbReference type="ARBA" id="ARBA00004141"/>
    </source>
</evidence>
<evidence type="ECO:0000256" key="7">
    <source>
        <dbReference type="SAM" id="Phobius"/>
    </source>
</evidence>
<comment type="similarity">
    <text evidence="2">Belongs to the major facilitator superfamily. Sugar transporter (TC 2.A.1.1) family.</text>
</comment>
<feature type="domain" description="Major facilitator superfamily (MFS) profile" evidence="8">
    <location>
        <begin position="9"/>
        <end position="456"/>
    </location>
</feature>
<dbReference type="PANTHER" id="PTHR48022:SF11">
    <property type="entry name" value="MONOSACCHARIDE TRANSPORTER (HXT8), PUTATIVE (AFU_ORTHOLOGUE AFUA_2G08120)-RELATED"/>
    <property type="match status" value="1"/>
</dbReference>
<evidence type="ECO:0000256" key="3">
    <source>
        <dbReference type="ARBA" id="ARBA00022448"/>
    </source>
</evidence>
<dbReference type="Pfam" id="PF00083">
    <property type="entry name" value="Sugar_tr"/>
    <property type="match status" value="1"/>
</dbReference>
<keyword evidence="3" id="KW-0813">Transport</keyword>
<dbReference type="PRINTS" id="PR00171">
    <property type="entry name" value="SUGRTRNSPORT"/>
</dbReference>
<dbReference type="PROSITE" id="PS00217">
    <property type="entry name" value="SUGAR_TRANSPORT_2"/>
    <property type="match status" value="1"/>
</dbReference>
<evidence type="ECO:0000256" key="5">
    <source>
        <dbReference type="ARBA" id="ARBA00022989"/>
    </source>
</evidence>
<evidence type="ECO:0000313" key="9">
    <source>
        <dbReference type="EMBL" id="KAL3420023.1"/>
    </source>
</evidence>
<dbReference type="Gene3D" id="1.20.1250.20">
    <property type="entry name" value="MFS general substrate transporter like domains"/>
    <property type="match status" value="1"/>
</dbReference>
<keyword evidence="10" id="KW-1185">Reference proteome</keyword>
<dbReference type="InterPro" id="IPR003663">
    <property type="entry name" value="Sugar/inositol_transpt"/>
</dbReference>
<feature type="transmembrane region" description="Helical" evidence="7">
    <location>
        <begin position="403"/>
        <end position="421"/>
    </location>
</feature>
<dbReference type="PROSITE" id="PS00216">
    <property type="entry name" value="SUGAR_TRANSPORT_1"/>
    <property type="match status" value="1"/>
</dbReference>
<keyword evidence="4 7" id="KW-0812">Transmembrane</keyword>
<evidence type="ECO:0000313" key="10">
    <source>
        <dbReference type="Proteomes" id="UP001629113"/>
    </source>
</evidence>
<reference evidence="9 10" key="1">
    <citation type="submission" date="2024-06" db="EMBL/GenBank/DDBJ databases">
        <title>Complete genome of Phlyctema vagabunda strain 19-DSS-EL-015.</title>
        <authorList>
            <person name="Fiorenzani C."/>
        </authorList>
    </citation>
    <scope>NUCLEOTIDE SEQUENCE [LARGE SCALE GENOMIC DNA]</scope>
    <source>
        <strain evidence="9 10">19-DSS-EL-015</strain>
    </source>
</reference>
<evidence type="ECO:0000259" key="8">
    <source>
        <dbReference type="PROSITE" id="PS50850"/>
    </source>
</evidence>
<evidence type="ECO:0000256" key="4">
    <source>
        <dbReference type="ARBA" id="ARBA00022692"/>
    </source>
</evidence>
<dbReference type="EMBL" id="JBFCZG010000007">
    <property type="protein sequence ID" value="KAL3420023.1"/>
    <property type="molecule type" value="Genomic_DNA"/>
</dbReference>
<keyword evidence="5 7" id="KW-1133">Transmembrane helix</keyword>
<feature type="transmembrane region" description="Helical" evidence="7">
    <location>
        <begin position="146"/>
        <end position="164"/>
    </location>
</feature>
<evidence type="ECO:0000256" key="2">
    <source>
        <dbReference type="ARBA" id="ARBA00010992"/>
    </source>
</evidence>
<comment type="caution">
    <text evidence="9">The sequence shown here is derived from an EMBL/GenBank/DDBJ whole genome shotgun (WGS) entry which is preliminary data.</text>
</comment>
<sequence length="492" mass="53897">MGNSYNRTVVFLSALGSFSYGFSLAVIGSVLGLNSFLEYFDLVNSANAQSILGATSALFAAGCAFGALLEIVLADKLGRVRTLQVTCALAVISSAIQGGSVHVAMFLIGRFLNGVGVGALLTLVPVYMVEISPAERRGLLVGSHEFLIVTGHALAAWTGFGCYFSKNEEFQWRFELSAQAVAPLLLLIGSKWIPESPRWLIEKGRKHEAFNILQNLHGEGNNGDGMVSTIKSREEFYQISEQVLVDNAYREKEGKWVLFTKASYRKRVLVGMATMFLSQSTGVLVINNYQVMLYNGLGLYDSLPLMLYACYLTWAAIMNYASAMIMDRFGRRRLLILGFLLCPISIICETAMVACFSGTSSKVGNGFGVLFLFTYVGTYALFLDASIYVYCAEIFPTHVRASGMGLSIFAQACTTLLYTQVAPTAFNKIQWKYYIVFVVVPLAGVSLVWKFWPETKGATLEEIGQALATKLLSMSPISTKMNGGSSMRSYML</sequence>
<name>A0ABR4P9Q0_9HELO</name>
<dbReference type="Proteomes" id="UP001629113">
    <property type="component" value="Unassembled WGS sequence"/>
</dbReference>
<dbReference type="InterPro" id="IPR005829">
    <property type="entry name" value="Sugar_transporter_CS"/>
</dbReference>
<keyword evidence="6 7" id="KW-0472">Membrane</keyword>
<feature type="transmembrane region" description="Helical" evidence="7">
    <location>
        <begin position="9"/>
        <end position="31"/>
    </location>
</feature>
<feature type="transmembrane region" description="Helical" evidence="7">
    <location>
        <begin position="268"/>
        <end position="286"/>
    </location>
</feature>
<accession>A0ABR4P9Q0</accession>
<feature type="transmembrane region" description="Helical" evidence="7">
    <location>
        <begin position="306"/>
        <end position="322"/>
    </location>
</feature>
<feature type="transmembrane region" description="Helical" evidence="7">
    <location>
        <begin position="366"/>
        <end position="391"/>
    </location>
</feature>
<dbReference type="InterPro" id="IPR050360">
    <property type="entry name" value="MFS_Sugar_Transporters"/>
</dbReference>
<dbReference type="SUPFAM" id="SSF103473">
    <property type="entry name" value="MFS general substrate transporter"/>
    <property type="match status" value="1"/>
</dbReference>
<dbReference type="PROSITE" id="PS50850">
    <property type="entry name" value="MFS"/>
    <property type="match status" value="1"/>
</dbReference>
<feature type="transmembrane region" description="Helical" evidence="7">
    <location>
        <begin position="334"/>
        <end position="354"/>
    </location>
</feature>
<dbReference type="InterPro" id="IPR020846">
    <property type="entry name" value="MFS_dom"/>
</dbReference>
<protein>
    <recommendedName>
        <fullName evidence="8">Major facilitator superfamily (MFS) profile domain-containing protein</fullName>
    </recommendedName>
</protein>
<dbReference type="InterPro" id="IPR036259">
    <property type="entry name" value="MFS_trans_sf"/>
</dbReference>
<dbReference type="PANTHER" id="PTHR48022">
    <property type="entry name" value="PLASTIDIC GLUCOSE TRANSPORTER 4"/>
    <property type="match status" value="1"/>
</dbReference>
<feature type="transmembrane region" description="Helical" evidence="7">
    <location>
        <begin position="51"/>
        <end position="73"/>
    </location>
</feature>
<feature type="transmembrane region" description="Helical" evidence="7">
    <location>
        <begin position="114"/>
        <end position="134"/>
    </location>
</feature>